<organism evidence="2 3">
    <name type="scientific">Nocardia goodfellowii</name>
    <dbReference type="NCBI Taxonomy" id="882446"/>
    <lineage>
        <taxon>Bacteria</taxon>
        <taxon>Bacillati</taxon>
        <taxon>Actinomycetota</taxon>
        <taxon>Actinomycetes</taxon>
        <taxon>Mycobacteriales</taxon>
        <taxon>Nocardiaceae</taxon>
        <taxon>Nocardia</taxon>
    </lineage>
</organism>
<proteinExistence type="predicted"/>
<dbReference type="Proteomes" id="UP001519325">
    <property type="component" value="Unassembled WGS sequence"/>
</dbReference>
<comment type="caution">
    <text evidence="2">The sequence shown here is derived from an EMBL/GenBank/DDBJ whole genome shotgun (WGS) entry which is preliminary data.</text>
</comment>
<keyword evidence="3" id="KW-1185">Reference proteome</keyword>
<feature type="region of interest" description="Disordered" evidence="1">
    <location>
        <begin position="1"/>
        <end position="21"/>
    </location>
</feature>
<evidence type="ECO:0000256" key="1">
    <source>
        <dbReference type="SAM" id="MobiDB-lite"/>
    </source>
</evidence>
<reference evidence="2 3" key="1">
    <citation type="submission" date="2021-03" db="EMBL/GenBank/DDBJ databases">
        <title>Sequencing the genomes of 1000 actinobacteria strains.</title>
        <authorList>
            <person name="Klenk H.-P."/>
        </authorList>
    </citation>
    <scope>NUCLEOTIDE SEQUENCE [LARGE SCALE GENOMIC DNA]</scope>
    <source>
        <strain evidence="2 3">DSM 45516</strain>
    </source>
</reference>
<dbReference type="EMBL" id="JAGGMR010000001">
    <property type="protein sequence ID" value="MBP2191184.1"/>
    <property type="molecule type" value="Genomic_DNA"/>
</dbReference>
<name>A0ABS4QJG8_9NOCA</name>
<gene>
    <name evidence="2" type="ORF">BJ987_004085</name>
</gene>
<accession>A0ABS4QJG8</accession>
<sequence length="112" mass="11287">MSEEQLAPRVDATPEPGVDRREGLATLSLREANGVPTLVAGEGTLLPASITAVDESGAPVAVYSAQLVSGSLSAGANPGTDGDFGLVDLYGEAIVSDLSKNQENSENSGSIS</sequence>
<protein>
    <submittedName>
        <fullName evidence="2">Uncharacterized protein</fullName>
    </submittedName>
</protein>
<evidence type="ECO:0000313" key="3">
    <source>
        <dbReference type="Proteomes" id="UP001519325"/>
    </source>
</evidence>
<dbReference type="RefSeq" id="WP_209892413.1">
    <property type="nucleotide sequence ID" value="NZ_JAGGMR010000001.1"/>
</dbReference>
<evidence type="ECO:0000313" key="2">
    <source>
        <dbReference type="EMBL" id="MBP2191184.1"/>
    </source>
</evidence>